<evidence type="ECO:0000313" key="2">
    <source>
        <dbReference type="WBParaSite" id="nRc.2.0.1.t20413-RA"/>
    </source>
</evidence>
<evidence type="ECO:0000313" key="1">
    <source>
        <dbReference type="Proteomes" id="UP000887565"/>
    </source>
</evidence>
<dbReference type="WBParaSite" id="nRc.2.0.1.t20413-RA">
    <property type="protein sequence ID" value="nRc.2.0.1.t20413-RA"/>
    <property type="gene ID" value="nRc.2.0.1.g20413"/>
</dbReference>
<proteinExistence type="predicted"/>
<protein>
    <submittedName>
        <fullName evidence="2">Uncharacterized protein</fullName>
    </submittedName>
</protein>
<accession>A0A915J3J2</accession>
<sequence length="360" mass="39684">MVEALFDIITNAALEDNQREAKNCQQEPDRQTLGKIPRNFIPNYPVSGFDVEKIGQDKVAALFKMREVDNLIVLLAGYLVLEDLVSIYNVCGAGHDNKDRDKTVPLWEHLRRTKEPESQLESGDAKSILKDGAYKSSRLWTTAQAGGLGQVKTGQQAAGLVVKLQQSAITTVALPAAAVLVVGPLQMQPVTMQQIMVNQPQTVAETEAAVVTIMQSAPPASAVLIAKIEQLLLKIQASDSEYSSEEEKGEILEPASQTLEDKTSMEAKMQQEEIEEAKVQTLIDKTTAKMPSIDGRLDKMQVTSEEIAVQSKDPIADDLQARQEALQAKIHKQNRLVPQEFLHQQALQKQLKEQSYSDDG</sequence>
<dbReference type="Proteomes" id="UP000887565">
    <property type="component" value="Unplaced"/>
</dbReference>
<name>A0A915J3J2_ROMCU</name>
<reference evidence="2" key="1">
    <citation type="submission" date="2022-11" db="UniProtKB">
        <authorList>
            <consortium name="WormBaseParasite"/>
        </authorList>
    </citation>
    <scope>IDENTIFICATION</scope>
</reference>
<keyword evidence="1" id="KW-1185">Reference proteome</keyword>
<dbReference type="AlphaFoldDB" id="A0A915J3J2"/>
<organism evidence="1 2">
    <name type="scientific">Romanomermis culicivorax</name>
    <name type="common">Nematode worm</name>
    <dbReference type="NCBI Taxonomy" id="13658"/>
    <lineage>
        <taxon>Eukaryota</taxon>
        <taxon>Metazoa</taxon>
        <taxon>Ecdysozoa</taxon>
        <taxon>Nematoda</taxon>
        <taxon>Enoplea</taxon>
        <taxon>Dorylaimia</taxon>
        <taxon>Mermithida</taxon>
        <taxon>Mermithoidea</taxon>
        <taxon>Mermithidae</taxon>
        <taxon>Romanomermis</taxon>
    </lineage>
</organism>